<reference evidence="9" key="2">
    <citation type="submission" date="2016-11" db="UniProtKB">
        <authorList>
            <consortium name="WormBaseParasite"/>
        </authorList>
    </citation>
    <scope>IDENTIFICATION</scope>
</reference>
<dbReference type="PROSITE" id="PS01271">
    <property type="entry name" value="NA_SULFATE"/>
    <property type="match status" value="1"/>
</dbReference>
<feature type="transmembrane region" description="Helical" evidence="7">
    <location>
        <begin position="235"/>
        <end position="253"/>
    </location>
</feature>
<dbReference type="Proteomes" id="UP000095285">
    <property type="component" value="Unassembled WGS sequence"/>
</dbReference>
<protein>
    <submittedName>
        <fullName evidence="9">Solute carrier family 13 member 5</fullName>
    </submittedName>
</protein>
<feature type="transmembrane region" description="Helical" evidence="7">
    <location>
        <begin position="274"/>
        <end position="305"/>
    </location>
</feature>
<dbReference type="PANTHER" id="PTHR10283:SF82">
    <property type="entry name" value="SOLUTE CARRIER FAMILY 13 MEMBER 2"/>
    <property type="match status" value="1"/>
</dbReference>
<dbReference type="PANTHER" id="PTHR10283">
    <property type="entry name" value="SOLUTE CARRIER FAMILY 13 MEMBER"/>
    <property type="match status" value="1"/>
</dbReference>
<keyword evidence="5 7" id="KW-1133">Transmembrane helix</keyword>
<feature type="transmembrane region" description="Helical" evidence="7">
    <location>
        <begin position="37"/>
        <end position="56"/>
    </location>
</feature>
<dbReference type="eggNOG" id="KOG1281">
    <property type="taxonomic scope" value="Eukaryota"/>
</dbReference>
<dbReference type="GO" id="GO:0015141">
    <property type="term" value="F:succinate transmembrane transporter activity"/>
    <property type="evidence" value="ECO:0007669"/>
    <property type="project" value="TreeGrafter"/>
</dbReference>
<feature type="transmembrane region" description="Helical" evidence="7">
    <location>
        <begin position="191"/>
        <end position="208"/>
    </location>
</feature>
<feature type="transmembrane region" description="Helical" evidence="7">
    <location>
        <begin position="12"/>
        <end position="31"/>
    </location>
</feature>
<dbReference type="STRING" id="7209.A0A1I7VZ03"/>
<organism evidence="8 9">
    <name type="scientific">Loa loa</name>
    <name type="common">Eye worm</name>
    <name type="synonym">Filaria loa</name>
    <dbReference type="NCBI Taxonomy" id="7209"/>
    <lineage>
        <taxon>Eukaryota</taxon>
        <taxon>Metazoa</taxon>
        <taxon>Ecdysozoa</taxon>
        <taxon>Nematoda</taxon>
        <taxon>Chromadorea</taxon>
        <taxon>Rhabditida</taxon>
        <taxon>Spirurina</taxon>
        <taxon>Spiruromorpha</taxon>
        <taxon>Filarioidea</taxon>
        <taxon>Onchocercidae</taxon>
        <taxon>Loa</taxon>
    </lineage>
</organism>
<keyword evidence="8" id="KW-1185">Reference proteome</keyword>
<proteinExistence type="inferred from homology"/>
<evidence type="ECO:0000256" key="3">
    <source>
        <dbReference type="ARBA" id="ARBA00022448"/>
    </source>
</evidence>
<evidence type="ECO:0000256" key="4">
    <source>
        <dbReference type="ARBA" id="ARBA00022692"/>
    </source>
</evidence>
<comment type="subcellular location">
    <subcellularLocation>
        <location evidence="1">Membrane</location>
        <topology evidence="1">Multi-pass membrane protein</topology>
    </subcellularLocation>
</comment>
<reference evidence="8" key="1">
    <citation type="submission" date="2012-04" db="EMBL/GenBank/DDBJ databases">
        <title>The Genome Sequence of Loa loa.</title>
        <authorList>
            <consortium name="The Broad Institute Genome Sequencing Platform"/>
            <consortium name="Broad Institute Genome Sequencing Center for Infectious Disease"/>
            <person name="Nutman T.B."/>
            <person name="Fink D.L."/>
            <person name="Russ C."/>
            <person name="Young S."/>
            <person name="Zeng Q."/>
            <person name="Gargeya S."/>
            <person name="Alvarado L."/>
            <person name="Berlin A."/>
            <person name="Chapman S.B."/>
            <person name="Chen Z."/>
            <person name="Freedman E."/>
            <person name="Gellesch M."/>
            <person name="Goldberg J."/>
            <person name="Griggs A."/>
            <person name="Gujja S."/>
            <person name="Heilman E.R."/>
            <person name="Heiman D."/>
            <person name="Howarth C."/>
            <person name="Mehta T."/>
            <person name="Neiman D."/>
            <person name="Pearson M."/>
            <person name="Roberts A."/>
            <person name="Saif S."/>
            <person name="Shea T."/>
            <person name="Shenoy N."/>
            <person name="Sisk P."/>
            <person name="Stolte C."/>
            <person name="Sykes S."/>
            <person name="White J."/>
            <person name="Yandava C."/>
            <person name="Haas B."/>
            <person name="Henn M.R."/>
            <person name="Nusbaum C."/>
            <person name="Birren B."/>
        </authorList>
    </citation>
    <scope>NUCLEOTIDE SEQUENCE [LARGE SCALE GENOMIC DNA]</scope>
</reference>
<keyword evidence="4 7" id="KW-0812">Transmembrane</keyword>
<comment type="similarity">
    <text evidence="2">Belongs to the SLC13A/DASS transporter (TC 2.A.47) family. NADC subfamily.</text>
</comment>
<evidence type="ECO:0000256" key="1">
    <source>
        <dbReference type="ARBA" id="ARBA00004141"/>
    </source>
</evidence>
<evidence type="ECO:0000256" key="5">
    <source>
        <dbReference type="ARBA" id="ARBA00022989"/>
    </source>
</evidence>
<evidence type="ECO:0000313" key="8">
    <source>
        <dbReference type="Proteomes" id="UP000095285"/>
    </source>
</evidence>
<dbReference type="WBParaSite" id="EN70_7838">
    <property type="protein sequence ID" value="EN70_7838"/>
    <property type="gene ID" value="EN70_7838"/>
</dbReference>
<name>A0A1I7VZ03_LOALO</name>
<sequence length="413" mass="45101">MAVYWVMEVLPLAITALLPMVLYPLLGLMASDDVAQMYLPDISFLFIGGLMVAVAVQKCKLHNRVALFVLTVVPPQPCCMWISNTATAALMVPIANSVIIELVKSNRRNEFSDSLVSEAVVEDRYNENSDGRRKSLSTFSTRDMTEILSKDEYHMAKGLLISVAFGANIGGTGTITGTPSNLVLMGQIKEYVTDATSAILVAIILFAVPNQKPDFFGKSENVGTLLDWKTMQANFPWSVVLLLGGGFAMAAGVKESNLSYRVGEMMQLLQMFPVNVIMALCIFITVFLTNICSNTVTASIFIPIVAELAKSLEINPLYFMIPTTLASSMAFTLPVATPPNAIVFASGLLRVKDLLLAGAVVTAECGLLAILFMMTWATYLFELDKFPLWAYTPAELVYRNHTLFDLLVNATAK</sequence>
<keyword evidence="3" id="KW-0813">Transport</keyword>
<accession>A0A1I7VZ03</accession>
<dbReference type="AlphaFoldDB" id="A0A1I7VZ03"/>
<keyword evidence="6 7" id="KW-0472">Membrane</keyword>
<dbReference type="GO" id="GO:0015137">
    <property type="term" value="F:citrate transmembrane transporter activity"/>
    <property type="evidence" value="ECO:0007669"/>
    <property type="project" value="TreeGrafter"/>
</dbReference>
<dbReference type="GO" id="GO:0005886">
    <property type="term" value="C:plasma membrane"/>
    <property type="evidence" value="ECO:0007669"/>
    <property type="project" value="TreeGrafter"/>
</dbReference>
<dbReference type="InterPro" id="IPR001898">
    <property type="entry name" value="SLC13A/DASS"/>
</dbReference>
<evidence type="ECO:0000256" key="6">
    <source>
        <dbReference type="ARBA" id="ARBA00023136"/>
    </source>
</evidence>
<evidence type="ECO:0000256" key="7">
    <source>
        <dbReference type="SAM" id="Phobius"/>
    </source>
</evidence>
<feature type="transmembrane region" description="Helical" evidence="7">
    <location>
        <begin position="354"/>
        <end position="379"/>
    </location>
</feature>
<dbReference type="Pfam" id="PF00939">
    <property type="entry name" value="Na_sulph_symp"/>
    <property type="match status" value="2"/>
</dbReference>
<evidence type="ECO:0000256" key="2">
    <source>
        <dbReference type="ARBA" id="ARBA00006772"/>
    </source>
</evidence>
<evidence type="ECO:0000313" key="9">
    <source>
        <dbReference type="WBParaSite" id="EN70_7838"/>
    </source>
</evidence>
<dbReference type="InterPro" id="IPR031312">
    <property type="entry name" value="Na/sul_symport_CS"/>
</dbReference>